<dbReference type="EMBL" id="BAAAHB010000009">
    <property type="protein sequence ID" value="GAA0452084.1"/>
    <property type="molecule type" value="Genomic_DNA"/>
</dbReference>
<evidence type="ECO:0000256" key="8">
    <source>
        <dbReference type="SAM" id="MobiDB-lite"/>
    </source>
</evidence>
<evidence type="ECO:0000256" key="2">
    <source>
        <dbReference type="ARBA" id="ARBA00009717"/>
    </source>
</evidence>
<evidence type="ECO:0000256" key="3">
    <source>
        <dbReference type="ARBA" id="ARBA00012018"/>
    </source>
</evidence>
<accession>A0ABN0ZLS6</accession>
<comment type="caution">
    <text evidence="9">The sequence shown here is derived from an EMBL/GenBank/DDBJ whole genome shotgun (WGS) entry which is preliminary data.</text>
</comment>
<dbReference type="InterPro" id="IPR006311">
    <property type="entry name" value="TAT_signal"/>
</dbReference>
<evidence type="ECO:0000256" key="5">
    <source>
        <dbReference type="ARBA" id="ARBA00022801"/>
    </source>
</evidence>
<dbReference type="InterPro" id="IPR007312">
    <property type="entry name" value="Phosphoesterase"/>
</dbReference>
<evidence type="ECO:0000256" key="4">
    <source>
        <dbReference type="ARBA" id="ARBA00022512"/>
    </source>
</evidence>
<dbReference type="Gene3D" id="3.40.720.10">
    <property type="entry name" value="Alkaline Phosphatase, subunit A"/>
    <property type="match status" value="1"/>
</dbReference>
<dbReference type="Proteomes" id="UP001499895">
    <property type="component" value="Unassembled WGS sequence"/>
</dbReference>
<sequence length="479" mass="52450">MPDMTRRRLLGSAAGAVGGAAALSVLSALPPSVRRAVAAGPARAGSLSDIKHVVLLMQENRSFDHYFGTLKGVRGFADPDALTLPGGRSVFHQPDAKNPAGHLLPFHLDTRRTSAQAIPSTSHAWAVQHEAWNGGKMDRWLPAHRKADGANGPYVMGYHTREDIPFQFALAEAFTVCDHYFCSVLGPTWPNRLYWMTGTIDPSGARGGPVIDNTAPKPYRWTTYAERLQSAGVSWRVYQQQDNYGCNMLEQFQSFKNAKPGEPLYERGMRRLPEGTFEDDARNDRLPAVSWIIPTAAQSEHPRYLPAAGAAYVAKKIEAIADNPAVWRKTAFILNYDENDGLFDHVPPPVPPAGTADEFVGGLPIGGGFRVPCVVVSPWTVGGWAAGEAFDHTSVLRFLERWTGVKEPNISDWRRSAFGDLTSAFGFADPPVAAPPKLPADTAERLERAKKDVARLPKPTLPGARQDPPHQEKGTRPRR</sequence>
<feature type="region of interest" description="Disordered" evidence="8">
    <location>
        <begin position="429"/>
        <end position="479"/>
    </location>
</feature>
<evidence type="ECO:0000256" key="6">
    <source>
        <dbReference type="ARBA" id="ARBA00023026"/>
    </source>
</evidence>
<comment type="catalytic activity">
    <reaction evidence="7">
        <text>a 1,2-diacyl-sn-glycero-3-phosphocholine + H2O = phosphocholine + a 1,2-diacyl-sn-glycerol + H(+)</text>
        <dbReference type="Rhea" id="RHEA:10604"/>
        <dbReference type="ChEBI" id="CHEBI:15377"/>
        <dbReference type="ChEBI" id="CHEBI:15378"/>
        <dbReference type="ChEBI" id="CHEBI:17815"/>
        <dbReference type="ChEBI" id="CHEBI:57643"/>
        <dbReference type="ChEBI" id="CHEBI:295975"/>
        <dbReference type="EC" id="3.1.4.3"/>
    </reaction>
    <physiologicalReaction direction="left-to-right" evidence="7">
        <dbReference type="Rhea" id="RHEA:10605"/>
    </physiologicalReaction>
</comment>
<evidence type="ECO:0000313" key="9">
    <source>
        <dbReference type="EMBL" id="GAA0452084.1"/>
    </source>
</evidence>
<keyword evidence="10" id="KW-1185">Reference proteome</keyword>
<feature type="compositionally biased region" description="Basic and acidic residues" evidence="8">
    <location>
        <begin position="467"/>
        <end position="479"/>
    </location>
</feature>
<reference evidence="9 10" key="1">
    <citation type="journal article" date="2019" name="Int. J. Syst. Evol. Microbiol.">
        <title>The Global Catalogue of Microorganisms (GCM) 10K type strain sequencing project: providing services to taxonomists for standard genome sequencing and annotation.</title>
        <authorList>
            <consortium name="The Broad Institute Genomics Platform"/>
            <consortium name="The Broad Institute Genome Sequencing Center for Infectious Disease"/>
            <person name="Wu L."/>
            <person name="Ma J."/>
        </authorList>
    </citation>
    <scope>NUCLEOTIDE SEQUENCE [LARGE SCALE GENOMIC DNA]</scope>
    <source>
        <strain evidence="9 10">JCM 10649</strain>
    </source>
</reference>
<proteinExistence type="inferred from homology"/>
<evidence type="ECO:0000256" key="1">
    <source>
        <dbReference type="ARBA" id="ARBA00004191"/>
    </source>
</evidence>
<dbReference type="InterPro" id="IPR017850">
    <property type="entry name" value="Alkaline_phosphatase_core_sf"/>
</dbReference>
<protein>
    <recommendedName>
        <fullName evidence="3">phospholipase C</fullName>
        <ecNumber evidence="3">3.1.4.3</ecNumber>
    </recommendedName>
</protein>
<evidence type="ECO:0000256" key="7">
    <source>
        <dbReference type="ARBA" id="ARBA00048421"/>
    </source>
</evidence>
<evidence type="ECO:0000313" key="10">
    <source>
        <dbReference type="Proteomes" id="UP001499895"/>
    </source>
</evidence>
<dbReference type="PROSITE" id="PS51318">
    <property type="entry name" value="TAT"/>
    <property type="match status" value="1"/>
</dbReference>
<feature type="compositionally biased region" description="Basic and acidic residues" evidence="8">
    <location>
        <begin position="442"/>
        <end position="455"/>
    </location>
</feature>
<dbReference type="CDD" id="cd16014">
    <property type="entry name" value="PLC"/>
    <property type="match status" value="1"/>
</dbReference>
<dbReference type="InterPro" id="IPR017767">
    <property type="entry name" value="PC-PLC"/>
</dbReference>
<dbReference type="PANTHER" id="PTHR31956">
    <property type="entry name" value="NON-SPECIFIC PHOSPHOLIPASE C4-RELATED"/>
    <property type="match status" value="1"/>
</dbReference>
<dbReference type="Pfam" id="PF04185">
    <property type="entry name" value="Phosphoesterase"/>
    <property type="match status" value="1"/>
</dbReference>
<name>A0ABN0ZLS6_9ACTN</name>
<dbReference type="PANTHER" id="PTHR31956:SF1">
    <property type="entry name" value="NON-SPECIFIC PHOSPHOLIPASE C1"/>
    <property type="match status" value="1"/>
</dbReference>
<dbReference type="RefSeq" id="WP_344087193.1">
    <property type="nucleotide sequence ID" value="NZ_BAAAHB010000009.1"/>
</dbReference>
<gene>
    <name evidence="9" type="ORF">GCM10009544_13600</name>
</gene>
<comment type="similarity">
    <text evidence="2">Belongs to the bacterial phospholipase C family.</text>
</comment>
<comment type="subcellular location">
    <subcellularLocation>
        <location evidence="1">Secreted</location>
        <location evidence="1">Cell wall</location>
    </subcellularLocation>
</comment>
<keyword evidence="4" id="KW-0964">Secreted</keyword>
<keyword evidence="4" id="KW-0134">Cell wall</keyword>
<keyword evidence="6" id="KW-0843">Virulence</keyword>
<dbReference type="NCBIfam" id="TIGR03396">
    <property type="entry name" value="PC_PLC"/>
    <property type="match status" value="1"/>
</dbReference>
<dbReference type="EC" id="3.1.4.3" evidence="3"/>
<keyword evidence="5" id="KW-0378">Hydrolase</keyword>
<organism evidence="9 10">
    <name type="scientific">Streptomyces stramineus</name>
    <dbReference type="NCBI Taxonomy" id="173861"/>
    <lineage>
        <taxon>Bacteria</taxon>
        <taxon>Bacillati</taxon>
        <taxon>Actinomycetota</taxon>
        <taxon>Actinomycetes</taxon>
        <taxon>Kitasatosporales</taxon>
        <taxon>Streptomycetaceae</taxon>
        <taxon>Streptomyces</taxon>
    </lineage>
</organism>